<feature type="domain" description="U1-type" evidence="4">
    <location>
        <begin position="322"/>
        <end position="356"/>
    </location>
</feature>
<feature type="domain" description="U1-type" evidence="4">
    <location>
        <begin position="508"/>
        <end position="540"/>
    </location>
</feature>
<accession>A0AAW1Y3I3</accession>
<keyword evidence="2" id="KW-1133">Transmembrane helix</keyword>
<keyword evidence="6" id="KW-1185">Reference proteome</keyword>
<dbReference type="EMBL" id="JBEDUW010000002">
    <property type="protein sequence ID" value="KAK9942955.1"/>
    <property type="molecule type" value="Genomic_DNA"/>
</dbReference>
<evidence type="ECO:0000313" key="5">
    <source>
        <dbReference type="EMBL" id="KAK9942955.1"/>
    </source>
</evidence>
<dbReference type="InterPro" id="IPR004345">
    <property type="entry name" value="TB2_DP1_HVA22"/>
</dbReference>
<evidence type="ECO:0000256" key="2">
    <source>
        <dbReference type="SAM" id="Phobius"/>
    </source>
</evidence>
<dbReference type="PANTHER" id="PTHR47487:SF8">
    <property type="entry name" value="OS08G0270900 PROTEIN"/>
    <property type="match status" value="1"/>
</dbReference>
<feature type="domain" description="C2H2-type" evidence="3">
    <location>
        <begin position="511"/>
        <end position="534"/>
    </location>
</feature>
<reference evidence="5 6" key="1">
    <citation type="journal article" date="2023" name="G3 (Bethesda)">
        <title>A chromosome-length genome assembly and annotation of blackberry (Rubus argutus, cv. 'Hillquist').</title>
        <authorList>
            <person name="Bruna T."/>
            <person name="Aryal R."/>
            <person name="Dudchenko O."/>
            <person name="Sargent D.J."/>
            <person name="Mead D."/>
            <person name="Buti M."/>
            <person name="Cavallini A."/>
            <person name="Hytonen T."/>
            <person name="Andres J."/>
            <person name="Pham M."/>
            <person name="Weisz D."/>
            <person name="Mascagni F."/>
            <person name="Usai G."/>
            <person name="Natali L."/>
            <person name="Bassil N."/>
            <person name="Fernandez G.E."/>
            <person name="Lomsadze A."/>
            <person name="Armour M."/>
            <person name="Olukolu B."/>
            <person name="Poorten T."/>
            <person name="Britton C."/>
            <person name="Davik J."/>
            <person name="Ashrafi H."/>
            <person name="Aiden E.L."/>
            <person name="Borodovsky M."/>
            <person name="Worthington M."/>
        </authorList>
    </citation>
    <scope>NUCLEOTIDE SEQUENCE [LARGE SCALE GENOMIC DNA]</scope>
    <source>
        <strain evidence="5">PI 553951</strain>
    </source>
</reference>
<keyword evidence="2" id="KW-0812">Transmembrane</keyword>
<dbReference type="Gene3D" id="3.30.160.60">
    <property type="entry name" value="Classic Zinc Finger"/>
    <property type="match status" value="3"/>
</dbReference>
<dbReference type="InterPro" id="IPR036236">
    <property type="entry name" value="Znf_C2H2_sf"/>
</dbReference>
<feature type="region of interest" description="Disordered" evidence="1">
    <location>
        <begin position="370"/>
        <end position="430"/>
    </location>
</feature>
<protein>
    <submittedName>
        <fullName evidence="5">Uncharacterized protein</fullName>
    </submittedName>
</protein>
<feature type="domain" description="C2H2-type" evidence="3">
    <location>
        <begin position="463"/>
        <end position="487"/>
    </location>
</feature>
<dbReference type="InterPro" id="IPR013087">
    <property type="entry name" value="Znf_C2H2_type"/>
</dbReference>
<sequence>MGLLGLLEFALKCFDVLAWPFFALVYPLYSSIRAIETNSISDTLKLNTYWVVFSLILLFEHAFMKLLEWFPLWLYIRLLIVFWLVIPHFDGAFYVYKHLICPCLSLDLQNVITWFKNRKESLMRENFLSEVERFVKENGPEALEKIVTGKSTELNVDVKEFNVVSSMDNKASISIKPNVGPKDIKAVHVMAKKRETTANQVSLLEPNLTGTEDRFSAMKINEKAFEFAEDREILETPPPKKVQKEWTCTVSPLPTQTDTTFDSPLGIDKHKTVYEALKLKNQTEPKLTQSESSTVADMETKEKPVEVATVREDLEFAPENVQKEWTCALCQVTTTCEKNLNSHLKGSKHKEAYEALKARNQAFVSKMAPASTTKTFNHPNKEPVKSTPSSGSKLKVNINENAQGQKNSSPASIAKKPYKPKEQLAEGVSSNVQKRKIAVNVKEKIQSQQEKPNEVPRMKSFLVWCKICGVRCPSEIDMLSHLKGKRHKENVQEQQENPNKVARKNKANEVLWCEICDVYTSEFNMAAHLNGRSHRDCGSTGMQIVEKSA</sequence>
<feature type="domain" description="C2H2-type" evidence="3">
    <location>
        <begin position="325"/>
        <end position="349"/>
    </location>
</feature>
<evidence type="ECO:0000313" key="6">
    <source>
        <dbReference type="Proteomes" id="UP001457282"/>
    </source>
</evidence>
<evidence type="ECO:0000259" key="3">
    <source>
        <dbReference type="SMART" id="SM00355"/>
    </source>
</evidence>
<comment type="caution">
    <text evidence="5">The sequence shown here is derived from an EMBL/GenBank/DDBJ whole genome shotgun (WGS) entry which is preliminary data.</text>
</comment>
<feature type="transmembrane region" description="Helical" evidence="2">
    <location>
        <begin position="49"/>
        <end position="67"/>
    </location>
</feature>
<dbReference type="AlphaFoldDB" id="A0AAW1Y3I3"/>
<feature type="domain" description="U1-type" evidence="4">
    <location>
        <begin position="460"/>
        <end position="494"/>
    </location>
</feature>
<dbReference type="Proteomes" id="UP001457282">
    <property type="component" value="Unassembled WGS sequence"/>
</dbReference>
<feature type="transmembrane region" description="Helical" evidence="2">
    <location>
        <begin position="9"/>
        <end position="29"/>
    </location>
</feature>
<dbReference type="SMART" id="SM00355">
    <property type="entry name" value="ZnF_C2H2"/>
    <property type="match status" value="3"/>
</dbReference>
<feature type="compositionally biased region" description="Polar residues" evidence="1">
    <location>
        <begin position="386"/>
        <end position="411"/>
    </location>
</feature>
<evidence type="ECO:0000256" key="1">
    <source>
        <dbReference type="SAM" id="MobiDB-lite"/>
    </source>
</evidence>
<gene>
    <name evidence="5" type="ORF">M0R45_008594</name>
</gene>
<dbReference type="GO" id="GO:0003676">
    <property type="term" value="F:nucleic acid binding"/>
    <property type="evidence" value="ECO:0007669"/>
    <property type="project" value="InterPro"/>
</dbReference>
<dbReference type="InterPro" id="IPR003604">
    <property type="entry name" value="Matrin/U1-like-C_Znf_C2H2"/>
</dbReference>
<proteinExistence type="predicted"/>
<name>A0AAW1Y3I3_RUBAR</name>
<dbReference type="Pfam" id="PF12874">
    <property type="entry name" value="zf-met"/>
    <property type="match status" value="3"/>
</dbReference>
<feature type="transmembrane region" description="Helical" evidence="2">
    <location>
        <begin position="74"/>
        <end position="96"/>
    </location>
</feature>
<evidence type="ECO:0000259" key="4">
    <source>
        <dbReference type="SMART" id="SM00451"/>
    </source>
</evidence>
<dbReference type="Pfam" id="PF03134">
    <property type="entry name" value="TB2_DP1_HVA22"/>
    <property type="match status" value="1"/>
</dbReference>
<organism evidence="5 6">
    <name type="scientific">Rubus argutus</name>
    <name type="common">Southern blackberry</name>
    <dbReference type="NCBI Taxonomy" id="59490"/>
    <lineage>
        <taxon>Eukaryota</taxon>
        <taxon>Viridiplantae</taxon>
        <taxon>Streptophyta</taxon>
        <taxon>Embryophyta</taxon>
        <taxon>Tracheophyta</taxon>
        <taxon>Spermatophyta</taxon>
        <taxon>Magnoliopsida</taxon>
        <taxon>eudicotyledons</taxon>
        <taxon>Gunneridae</taxon>
        <taxon>Pentapetalae</taxon>
        <taxon>rosids</taxon>
        <taxon>fabids</taxon>
        <taxon>Rosales</taxon>
        <taxon>Rosaceae</taxon>
        <taxon>Rosoideae</taxon>
        <taxon>Rosoideae incertae sedis</taxon>
        <taxon>Rubus</taxon>
    </lineage>
</organism>
<dbReference type="GO" id="GO:0008270">
    <property type="term" value="F:zinc ion binding"/>
    <property type="evidence" value="ECO:0007669"/>
    <property type="project" value="InterPro"/>
</dbReference>
<dbReference type="SMART" id="SM00451">
    <property type="entry name" value="ZnF_U1"/>
    <property type="match status" value="3"/>
</dbReference>
<dbReference type="PANTHER" id="PTHR47487">
    <property type="entry name" value="OS06G0651300 PROTEIN-RELATED"/>
    <property type="match status" value="1"/>
</dbReference>
<dbReference type="SUPFAM" id="SSF57667">
    <property type="entry name" value="beta-beta-alpha zinc fingers"/>
    <property type="match status" value="2"/>
</dbReference>
<keyword evidence="2" id="KW-0472">Membrane</keyword>